<keyword evidence="1" id="KW-1133">Transmembrane helix</keyword>
<name>A0A0F9DBK5_9ZZZZ</name>
<proteinExistence type="predicted"/>
<feature type="non-terminal residue" evidence="2">
    <location>
        <position position="91"/>
    </location>
</feature>
<organism evidence="2">
    <name type="scientific">marine sediment metagenome</name>
    <dbReference type="NCBI Taxonomy" id="412755"/>
    <lineage>
        <taxon>unclassified sequences</taxon>
        <taxon>metagenomes</taxon>
        <taxon>ecological metagenomes</taxon>
    </lineage>
</organism>
<feature type="transmembrane region" description="Helical" evidence="1">
    <location>
        <begin position="27"/>
        <end position="50"/>
    </location>
</feature>
<evidence type="ECO:0000313" key="2">
    <source>
        <dbReference type="EMBL" id="KKL59039.1"/>
    </source>
</evidence>
<evidence type="ECO:0000256" key="1">
    <source>
        <dbReference type="SAM" id="Phobius"/>
    </source>
</evidence>
<feature type="transmembrane region" description="Helical" evidence="1">
    <location>
        <begin position="56"/>
        <end position="76"/>
    </location>
</feature>
<reference evidence="2" key="1">
    <citation type="journal article" date="2015" name="Nature">
        <title>Complex archaea that bridge the gap between prokaryotes and eukaryotes.</title>
        <authorList>
            <person name="Spang A."/>
            <person name="Saw J.H."/>
            <person name="Jorgensen S.L."/>
            <person name="Zaremba-Niedzwiedzka K."/>
            <person name="Martijn J."/>
            <person name="Lind A.E."/>
            <person name="van Eijk R."/>
            <person name="Schleper C."/>
            <person name="Guy L."/>
            <person name="Ettema T.J."/>
        </authorList>
    </citation>
    <scope>NUCLEOTIDE SEQUENCE</scope>
</reference>
<dbReference type="AlphaFoldDB" id="A0A0F9DBK5"/>
<keyword evidence="1" id="KW-0812">Transmembrane</keyword>
<accession>A0A0F9DBK5</accession>
<comment type="caution">
    <text evidence="2">The sequence shown here is derived from an EMBL/GenBank/DDBJ whole genome shotgun (WGS) entry which is preliminary data.</text>
</comment>
<protein>
    <submittedName>
        <fullName evidence="2">Uncharacterized protein</fullName>
    </submittedName>
</protein>
<gene>
    <name evidence="2" type="ORF">LCGC14_2219350</name>
</gene>
<keyword evidence="1" id="KW-0472">Membrane</keyword>
<dbReference type="EMBL" id="LAZR01029618">
    <property type="protein sequence ID" value="KKL59039.1"/>
    <property type="molecule type" value="Genomic_DNA"/>
</dbReference>
<sequence length="91" mass="10486">MDKEKNESKSKRGKNQKIESIKEFKTVIFELLIVDIILLPFLTIFVFLWISSLNFLFLFILVGIIILIGVLGMLLMTNKISIIKSKSVKKL</sequence>